<reference evidence="1 2" key="1">
    <citation type="journal article" date="2016" name="Nat. Commun.">
        <title>Thousands of microbial genomes shed light on interconnected biogeochemical processes in an aquifer system.</title>
        <authorList>
            <person name="Anantharaman K."/>
            <person name="Brown C.T."/>
            <person name="Hug L.A."/>
            <person name="Sharon I."/>
            <person name="Castelle C.J."/>
            <person name="Probst A.J."/>
            <person name="Thomas B.C."/>
            <person name="Singh A."/>
            <person name="Wilkins M.J."/>
            <person name="Karaoz U."/>
            <person name="Brodie E.L."/>
            <person name="Williams K.H."/>
            <person name="Hubbard S.S."/>
            <person name="Banfield J.F."/>
        </authorList>
    </citation>
    <scope>NUCLEOTIDE SEQUENCE [LARGE SCALE GENOMIC DNA]</scope>
    <source>
        <strain evidence="2">RIFCSPLOWO2_12_FULL_64_10</strain>
    </source>
</reference>
<dbReference type="AlphaFoldDB" id="A0A1F6CSU8"/>
<protein>
    <submittedName>
        <fullName evidence="1">Uncharacterized protein</fullName>
    </submittedName>
</protein>
<comment type="caution">
    <text evidence="1">The sequence shown here is derived from an EMBL/GenBank/DDBJ whole genome shotgun (WGS) entry which is preliminary data.</text>
</comment>
<dbReference type="Proteomes" id="UP000178606">
    <property type="component" value="Unassembled WGS sequence"/>
</dbReference>
<proteinExistence type="predicted"/>
<organism evidence="1 2">
    <name type="scientific">Handelsmanbacteria sp. (strain RIFCSPLOWO2_12_FULL_64_10)</name>
    <dbReference type="NCBI Taxonomy" id="1817868"/>
    <lineage>
        <taxon>Bacteria</taxon>
        <taxon>Candidatus Handelsmaniibacteriota</taxon>
    </lineage>
</organism>
<dbReference type="EMBL" id="MFKF01000152">
    <property type="protein sequence ID" value="OGG52224.1"/>
    <property type="molecule type" value="Genomic_DNA"/>
</dbReference>
<accession>A0A1F6CSU8</accession>
<sequence>MREPIYFTDLGQCEPAHALSAFSRVRHWSLWDYETDPARTVHLKGRMLYASEKTESPPVTLRLNLKGPHAIYLASHHGWDPQSYTLKAKLTKDRCFHRLFHQVVTPKDLAYLGRKEQFNERTFSRYDLVEGLWRCEDLTGQDITFARPNLGSVRATANASVAYVKCVPLTDAEVAALERLRSTEGTRTLMGSIDGGDTFSWLPESREDVWEEMEPFRDSDVGIVCYTIARSDVCVFPTRVGTVRTREMGYYHPTFWTVGDSMERLTAHGIDPLKETIDYAHEIGVKILVTNRPAAPHMAPFQEDMQSPWYMENRQWRCRIEDGTPLQQMSFAYPEVAGKSLGIFREGLERGADGVCMMWCRGWPWVMYEAPVVESFLKKYGEDPRKLPRNDPRWMQHKADVMTDNFVRPMRKILDEFGRARGRRLEAAYYVMDRPEDCLYNALDVRTWVREGLVDYLMVHPNGWSEGASGRRDNLRVHESVPLFKSLAQGTHIKVYADVYPRRMPADGYLDRARFYYGTGADGLMYWDVDCRTSRKSEWFTAAKMGHRDLLDAWPVDTSASFKVVPLRMIGGLSTDPRYDTTG</sequence>
<gene>
    <name evidence="1" type="ORF">A3F84_20690</name>
</gene>
<name>A0A1F6CSU8_HANXR</name>
<evidence type="ECO:0000313" key="2">
    <source>
        <dbReference type="Proteomes" id="UP000178606"/>
    </source>
</evidence>
<evidence type="ECO:0000313" key="1">
    <source>
        <dbReference type="EMBL" id="OGG52224.1"/>
    </source>
</evidence>